<evidence type="ECO:0000313" key="2">
    <source>
        <dbReference type="EMBL" id="ERJ60313.1"/>
    </source>
</evidence>
<dbReference type="InterPro" id="IPR019861">
    <property type="entry name" value="PorP/SprF_Bacteroidetes"/>
</dbReference>
<dbReference type="Proteomes" id="UP000016584">
    <property type="component" value="Unassembled WGS sequence"/>
</dbReference>
<name>U2HQV0_9SPHI</name>
<gene>
    <name evidence="1" type="ORF">M472_03690</name>
    <name evidence="2" type="ORF">M472_16260</name>
</gene>
<dbReference type="AlphaFoldDB" id="U2HQV0"/>
<accession>U2HQV0</accession>
<dbReference type="eggNOG" id="COG0226">
    <property type="taxonomic scope" value="Bacteria"/>
</dbReference>
<evidence type="ECO:0000313" key="3">
    <source>
        <dbReference type="Proteomes" id="UP000016584"/>
    </source>
</evidence>
<dbReference type="Pfam" id="PF11751">
    <property type="entry name" value="PorP_SprF"/>
    <property type="match status" value="1"/>
</dbReference>
<dbReference type="EMBL" id="ATDL01000021">
    <property type="protein sequence ID" value="ERJ57862.1"/>
    <property type="molecule type" value="Genomic_DNA"/>
</dbReference>
<evidence type="ECO:0000313" key="1">
    <source>
        <dbReference type="EMBL" id="ERJ57862.1"/>
    </source>
</evidence>
<keyword evidence="3" id="KW-1185">Reference proteome</keyword>
<reference evidence="1 3" key="1">
    <citation type="journal article" date="2013" name="Genome Announc.">
        <title>The Draft Genome Sequence of Sphingomonas paucimobilis Strain HER1398 (Proteobacteria), Host to the Giant PAU Phage, Indicates That It Is a Member of the Genus Sphingobacterium (Bacteroidetes).</title>
        <authorList>
            <person name="White R.A.III."/>
            <person name="Suttle C.A."/>
        </authorList>
    </citation>
    <scope>NUCLEOTIDE SEQUENCE [LARGE SCALE GENOMIC DNA]</scope>
    <source>
        <strain evidence="1 3">HER1398</strain>
    </source>
</reference>
<dbReference type="PATRIC" id="fig|1346330.5.peg.1275"/>
<comment type="caution">
    <text evidence="1">The sequence shown here is derived from an EMBL/GenBank/DDBJ whole genome shotgun (WGS) entry which is preliminary data.</text>
</comment>
<organism evidence="1 3">
    <name type="scientific">Sphingobacterium paucimobilis HER1398</name>
    <dbReference type="NCBI Taxonomy" id="1346330"/>
    <lineage>
        <taxon>Bacteria</taxon>
        <taxon>Pseudomonadati</taxon>
        <taxon>Bacteroidota</taxon>
        <taxon>Sphingobacteriia</taxon>
        <taxon>Sphingobacteriales</taxon>
        <taxon>Sphingobacteriaceae</taxon>
        <taxon>Sphingobacterium</taxon>
    </lineage>
</organism>
<dbReference type="STRING" id="1346330.M472_03690"/>
<evidence type="ECO:0008006" key="4">
    <source>
        <dbReference type="Google" id="ProtNLM"/>
    </source>
</evidence>
<protein>
    <recommendedName>
        <fullName evidence="4">Type IX secretion system membrane protein PorP/SprF</fullName>
    </recommendedName>
</protein>
<sequence length="278" mass="30513">MSYGQHSLSYNQFGQLRTAFNGSLSLMDPNGAATILTRQQWVGIDGAPKSYWVSGHMGIKRFGATVGLDMRQVSLGVEKERELSAYVASAVRLSEKEYLGLSLGGGILMHTGEYSKLAPSDPLFAQDTRTNQGVVSISTSYFKEDTYYVGVSIPRFVLNKRHRDQDYHFRQVYYATGGALLRIDDGFHVRPSFIVSHMEGSGARFDVNALAFFAQKFGIGLGVQNKGDLAGLLQLNIGNIGVGYSYQFSPGNAVNSQRISSNTHEVGLRYRVGGIKML</sequence>
<dbReference type="NCBIfam" id="TIGR03519">
    <property type="entry name" value="T9SS_PorP_fam"/>
    <property type="match status" value="1"/>
</dbReference>
<proteinExistence type="predicted"/>
<dbReference type="EMBL" id="ATDL01000007">
    <property type="protein sequence ID" value="ERJ60313.1"/>
    <property type="molecule type" value="Genomic_DNA"/>
</dbReference>